<dbReference type="Gene3D" id="3.40.50.150">
    <property type="entry name" value="Vaccinia Virus protein VP39"/>
    <property type="match status" value="1"/>
</dbReference>
<feature type="domain" description="Methyltransferase type 11" evidence="1">
    <location>
        <begin position="170"/>
        <end position="266"/>
    </location>
</feature>
<evidence type="ECO:0000313" key="2">
    <source>
        <dbReference type="EMBL" id="CAD7643402.1"/>
    </source>
</evidence>
<dbReference type="InterPro" id="IPR029063">
    <property type="entry name" value="SAM-dependent_MTases_sf"/>
</dbReference>
<keyword evidence="3" id="KW-1185">Reference proteome</keyword>
<dbReference type="SUPFAM" id="SSF53335">
    <property type="entry name" value="S-adenosyl-L-methionine-dependent methyltransferases"/>
    <property type="match status" value="1"/>
</dbReference>
<name>A0A7R9QEY7_9ACAR</name>
<dbReference type="Pfam" id="PF08241">
    <property type="entry name" value="Methyltransf_11"/>
    <property type="match status" value="1"/>
</dbReference>
<dbReference type="PANTHER" id="PTHR45036:SF1">
    <property type="entry name" value="METHYLTRANSFERASE LIKE 7A"/>
    <property type="match status" value="1"/>
</dbReference>
<dbReference type="EMBL" id="OC916178">
    <property type="protein sequence ID" value="CAD7643402.1"/>
    <property type="molecule type" value="Genomic_DNA"/>
</dbReference>
<dbReference type="CDD" id="cd02440">
    <property type="entry name" value="AdoMet_MTases"/>
    <property type="match status" value="1"/>
</dbReference>
<dbReference type="Proteomes" id="UP000728032">
    <property type="component" value="Unassembled WGS sequence"/>
</dbReference>
<gene>
    <name evidence="2" type="ORF">ONB1V03_LOCUS4112</name>
</gene>
<dbReference type="OrthoDB" id="6423379at2759"/>
<accession>A0A7R9QEY7</accession>
<dbReference type="EMBL" id="CAJPVJ010001353">
    <property type="protein sequence ID" value="CAG2164561.1"/>
    <property type="molecule type" value="Genomic_DNA"/>
</dbReference>
<reference evidence="2" key="1">
    <citation type="submission" date="2020-11" db="EMBL/GenBank/DDBJ databases">
        <authorList>
            <person name="Tran Van P."/>
        </authorList>
    </citation>
    <scope>NUCLEOTIDE SEQUENCE</scope>
</reference>
<dbReference type="InterPro" id="IPR052356">
    <property type="entry name" value="Thiol_S-MT"/>
</dbReference>
<dbReference type="AlphaFoldDB" id="A0A7R9QEY7"/>
<proteinExistence type="predicted"/>
<sequence length="340" mass="38740">MVRPDLHQLSPFALFPNPNSIGDGIIYETRAQLPVEHNHNHNQQSFYNSIGQSNTISIPIETNGLETQQELQRPNTDDSEHSKGSGIVFDQKYYCEDNDKLLNGDEEEEDVDREEEAIISRTAASVNACDSLNLSNCLETHKRQLFSSLNAMISHDKRLANEGVGCLRVLEIGIGSGNNLKYYPRNTRLITIEPNPHFRTKFDAKLKDFPSIILEKAVTGTAEDMSTIEDNCVDVVVSTHVLCSVYDIQQCLKEIRRVLAPDGKFIYVEHVSYELGSLEHRFQSWIEYFWRLVNDDCRITLQTSRYIRDANFSSVDEKSVLVKELFITLIRPHIFGIASK</sequence>
<organism evidence="2">
    <name type="scientific">Oppiella nova</name>
    <dbReference type="NCBI Taxonomy" id="334625"/>
    <lineage>
        <taxon>Eukaryota</taxon>
        <taxon>Metazoa</taxon>
        <taxon>Ecdysozoa</taxon>
        <taxon>Arthropoda</taxon>
        <taxon>Chelicerata</taxon>
        <taxon>Arachnida</taxon>
        <taxon>Acari</taxon>
        <taxon>Acariformes</taxon>
        <taxon>Sarcoptiformes</taxon>
        <taxon>Oribatida</taxon>
        <taxon>Brachypylina</taxon>
        <taxon>Oppioidea</taxon>
        <taxon>Oppiidae</taxon>
        <taxon>Oppiella</taxon>
    </lineage>
</organism>
<evidence type="ECO:0000259" key="1">
    <source>
        <dbReference type="Pfam" id="PF08241"/>
    </source>
</evidence>
<dbReference type="GO" id="GO:0008757">
    <property type="term" value="F:S-adenosylmethionine-dependent methyltransferase activity"/>
    <property type="evidence" value="ECO:0007669"/>
    <property type="project" value="InterPro"/>
</dbReference>
<dbReference type="PANTHER" id="PTHR45036">
    <property type="entry name" value="METHYLTRANSFERASE LIKE 7B"/>
    <property type="match status" value="1"/>
</dbReference>
<dbReference type="InterPro" id="IPR013216">
    <property type="entry name" value="Methyltransf_11"/>
</dbReference>
<protein>
    <recommendedName>
        <fullName evidence="1">Methyltransferase type 11 domain-containing protein</fullName>
    </recommendedName>
</protein>
<evidence type="ECO:0000313" key="3">
    <source>
        <dbReference type="Proteomes" id="UP000728032"/>
    </source>
</evidence>